<dbReference type="InterPro" id="IPR056948">
    <property type="entry name" value="PNGaseA_N"/>
</dbReference>
<accession>A0A8H5F7T3</accession>
<dbReference type="Pfam" id="PF12222">
    <property type="entry name" value="PNGaseA"/>
    <property type="match status" value="1"/>
</dbReference>
<evidence type="ECO:0000256" key="1">
    <source>
        <dbReference type="SAM" id="SignalP"/>
    </source>
</evidence>
<feature type="domain" description="Peptide N-acetyl-beta-D-glucosaminyl asparaginase amidase A N-terminal" evidence="2">
    <location>
        <begin position="40"/>
        <end position="359"/>
    </location>
</feature>
<evidence type="ECO:0000259" key="2">
    <source>
        <dbReference type="Pfam" id="PF12222"/>
    </source>
</evidence>
<evidence type="ECO:0000313" key="3">
    <source>
        <dbReference type="EMBL" id="KAF5326368.1"/>
    </source>
</evidence>
<name>A0A8H5F7T3_9AGAR</name>
<proteinExistence type="predicted"/>
<keyword evidence="1" id="KW-0732">Signal</keyword>
<dbReference type="InterPro" id="IPR021102">
    <property type="entry name" value="PNGase_A"/>
</dbReference>
<dbReference type="Pfam" id="PF25156">
    <property type="entry name" value="PNGase_A_C"/>
    <property type="match status" value="1"/>
</dbReference>
<feature type="chain" id="PRO_5034349598" description="Peptide N-acetyl-beta-D-glucosaminyl asparaginase amidase A N-terminal domain-containing protein" evidence="1">
    <location>
        <begin position="27"/>
        <end position="580"/>
    </location>
</feature>
<dbReference type="OrthoDB" id="1612078at2759"/>
<feature type="signal peptide" evidence="1">
    <location>
        <begin position="1"/>
        <end position="26"/>
    </location>
</feature>
<keyword evidence="4" id="KW-1185">Reference proteome</keyword>
<gene>
    <name evidence="3" type="ORF">D9611_000008</name>
</gene>
<dbReference type="Proteomes" id="UP000541558">
    <property type="component" value="Unassembled WGS sequence"/>
</dbReference>
<dbReference type="EMBL" id="JAACJK010000163">
    <property type="protein sequence ID" value="KAF5326368.1"/>
    <property type="molecule type" value="Genomic_DNA"/>
</dbReference>
<dbReference type="PANTHER" id="PTHR31104">
    <property type="entry name" value="PEPTIDE-N4-(N-ACETYL-BETA-GLUCOSAMINYL)ASPARAGINE AMIDASE A PROTEIN"/>
    <property type="match status" value="1"/>
</dbReference>
<dbReference type="AlphaFoldDB" id="A0A8H5F7T3"/>
<organism evidence="3 4">
    <name type="scientific">Ephemerocybe angulata</name>
    <dbReference type="NCBI Taxonomy" id="980116"/>
    <lineage>
        <taxon>Eukaryota</taxon>
        <taxon>Fungi</taxon>
        <taxon>Dikarya</taxon>
        <taxon>Basidiomycota</taxon>
        <taxon>Agaricomycotina</taxon>
        <taxon>Agaricomycetes</taxon>
        <taxon>Agaricomycetidae</taxon>
        <taxon>Agaricales</taxon>
        <taxon>Agaricineae</taxon>
        <taxon>Psathyrellaceae</taxon>
        <taxon>Ephemerocybe</taxon>
    </lineage>
</organism>
<comment type="caution">
    <text evidence="3">The sequence shown here is derived from an EMBL/GenBank/DDBJ whole genome shotgun (WGS) entry which is preliminary data.</text>
</comment>
<protein>
    <recommendedName>
        <fullName evidence="2">Peptide N-acetyl-beta-D-glucosaminyl asparaginase amidase A N-terminal domain-containing protein</fullName>
    </recommendedName>
</protein>
<evidence type="ECO:0000313" key="4">
    <source>
        <dbReference type="Proteomes" id="UP000541558"/>
    </source>
</evidence>
<sequence>MGSRWNRFVTILALVWALIAASFASGKVLENFQVTQPPIVPKDAKQCTIKILQRDFAFSYGLAEVVEYTPPLDCGEPGSWAAITLNFTVTSNGTQYDRLGHFTFQNVEIWRTSTPEPTRGDGIIWTYIKDVTRYTPLFAKDGTFILQLDNLIQTGLDGVYATVLHATFYASSEENPPAKTSDLIVPLSTFKNDTGNHASVPPGFSLNVTLPQNTVQIFAELYASGNSQEEFWYFNVANKYIDELPPDTTYGQGPFREVRLLVDGIVAGTVFPYITIFTGGFVPAVWRPISSYGALDLPTYFLDLTPFAPIFADGKPHLITLDVVSAEDDHAVLQNWYLSGLLQVFTDASGLPTTGTLRQAVEPYAQIETLGEVAENGNVVVTVSAARKLSIEATVVSGSGEVNEVSWSQVLEYKNTQYYLNGALEQSIGQSARGFVISKHNGVTVLEDNFSYPIVINYTILSDDGRQWKTDFDHSYDRDLLPQPIQIRSSIKTQQIASGYYTIASTGNFGNGTNNNTFAYSDADGNTYSRRVNAAYNVITLDEIEGTLAEPTVSSLGVEQAPLGTEESFGSVVRVPGPAK</sequence>
<reference evidence="3 4" key="1">
    <citation type="journal article" date="2020" name="ISME J.">
        <title>Uncovering the hidden diversity of litter-decomposition mechanisms in mushroom-forming fungi.</title>
        <authorList>
            <person name="Floudas D."/>
            <person name="Bentzer J."/>
            <person name="Ahren D."/>
            <person name="Johansson T."/>
            <person name="Persson P."/>
            <person name="Tunlid A."/>
        </authorList>
    </citation>
    <scope>NUCLEOTIDE SEQUENCE [LARGE SCALE GENOMIC DNA]</scope>
    <source>
        <strain evidence="3 4">CBS 175.51</strain>
    </source>
</reference>